<accession>A0A1S1C1E3</accession>
<evidence type="ECO:0000313" key="2">
    <source>
        <dbReference type="Proteomes" id="UP000270834"/>
    </source>
</evidence>
<dbReference type="EMBL" id="RBSQ01000027">
    <property type="protein sequence ID" value="RMS66473.1"/>
    <property type="molecule type" value="Genomic_DNA"/>
</dbReference>
<reference evidence="1 2" key="1">
    <citation type="submission" date="2018-08" db="EMBL/GenBank/DDBJ databases">
        <title>Recombination of ecologically and evolutionarily significant loci maintains genetic cohesion in the Pseudomonas syringae species complex.</title>
        <authorList>
            <person name="Dillon M."/>
            <person name="Thakur S."/>
            <person name="Almeida R.N.D."/>
            <person name="Weir B.S."/>
            <person name="Guttman D.S."/>
        </authorList>
    </citation>
    <scope>NUCLEOTIDE SEQUENCE [LARGE SCALE GENOMIC DNA]</scope>
    <source>
        <strain evidence="1 2">ICMP 7846</strain>
    </source>
</reference>
<accession>A0A069Q0E4</accession>
<dbReference type="AlphaFoldDB" id="A0A069Q0E4"/>
<protein>
    <submittedName>
        <fullName evidence="1">Uncharacterized protein</fullName>
    </submittedName>
</protein>
<dbReference type="RefSeq" id="WP_003118029.1">
    <property type="nucleotide sequence ID" value="NZ_AP014839.1"/>
</dbReference>
<name>A0A069Q0E4_PSEAI</name>
<dbReference type="Proteomes" id="UP000270834">
    <property type="component" value="Unassembled WGS sequence"/>
</dbReference>
<gene>
    <name evidence="1" type="ORF">ALP65_02066</name>
</gene>
<comment type="caution">
    <text evidence="1">The sequence shown here is derived from an EMBL/GenBank/DDBJ whole genome shotgun (WGS) entry which is preliminary data.</text>
</comment>
<evidence type="ECO:0000313" key="1">
    <source>
        <dbReference type="EMBL" id="RMS66473.1"/>
    </source>
</evidence>
<sequence>MNRMGQLALFGLLVGTSSNLFAAPGSISGVIRFTGAIVEPPCSMSAPRQDESKGSFHLSGCPMQARTADVSIRSMKTGEVRHLQPSDTVIGERDFSAHYELAGSDRRSGNYLITVTYP</sequence>
<organism evidence="1 2">
    <name type="scientific">Pseudomonas aeruginosa</name>
    <dbReference type="NCBI Taxonomy" id="287"/>
    <lineage>
        <taxon>Bacteria</taxon>
        <taxon>Pseudomonadati</taxon>
        <taxon>Pseudomonadota</taxon>
        <taxon>Gammaproteobacteria</taxon>
        <taxon>Pseudomonadales</taxon>
        <taxon>Pseudomonadaceae</taxon>
        <taxon>Pseudomonas</taxon>
    </lineage>
</organism>
<proteinExistence type="predicted"/>